<gene>
    <name evidence="2" type="ORF">J07HQW2_00775</name>
</gene>
<name>U1PPV3_9EURY</name>
<organism evidence="2 3">
    <name type="scientific">Haloquadratum walsbyi J07HQW2</name>
    <dbReference type="NCBI Taxonomy" id="1238425"/>
    <lineage>
        <taxon>Archaea</taxon>
        <taxon>Methanobacteriati</taxon>
        <taxon>Methanobacteriota</taxon>
        <taxon>Stenosarchaea group</taxon>
        <taxon>Halobacteria</taxon>
        <taxon>Halobacteriales</taxon>
        <taxon>Haloferacaceae</taxon>
        <taxon>Haloquadratum</taxon>
    </lineage>
</organism>
<reference evidence="2 3" key="1">
    <citation type="journal article" date="2013" name="PLoS ONE">
        <title>Assembly-driven community genomics of a hypersaline microbial ecosystem.</title>
        <authorList>
            <person name="Podell S."/>
            <person name="Ugalde J.A."/>
            <person name="Narasingarao P."/>
            <person name="Banfield J.F."/>
            <person name="Heidelberg K.B."/>
            <person name="Allen E.E."/>
        </authorList>
    </citation>
    <scope>NUCLEOTIDE SEQUENCE [LARGE SCALE GENOMIC DNA]</scope>
    <source>
        <strain evidence="3">J07HQW2</strain>
    </source>
</reference>
<proteinExistence type="predicted"/>
<feature type="compositionally biased region" description="Acidic residues" evidence="1">
    <location>
        <begin position="137"/>
        <end position="147"/>
    </location>
</feature>
<accession>U1PPV3</accession>
<dbReference type="Proteomes" id="UP000030710">
    <property type="component" value="Unassembled WGS sequence"/>
</dbReference>
<evidence type="ECO:0000313" key="3">
    <source>
        <dbReference type="Proteomes" id="UP000030710"/>
    </source>
</evidence>
<dbReference type="AlphaFoldDB" id="U1PPV3"/>
<dbReference type="STRING" id="1238425.J07HQW2_00775"/>
<dbReference type="eggNOG" id="arCOG07776">
    <property type="taxonomic scope" value="Archaea"/>
</dbReference>
<feature type="region of interest" description="Disordered" evidence="1">
    <location>
        <begin position="120"/>
        <end position="147"/>
    </location>
</feature>
<evidence type="ECO:0000256" key="1">
    <source>
        <dbReference type="SAM" id="MobiDB-lite"/>
    </source>
</evidence>
<protein>
    <submittedName>
        <fullName evidence="2">Uncharacterized protein</fullName>
    </submittedName>
</protein>
<dbReference type="EMBL" id="KE356561">
    <property type="protein sequence ID" value="ERG94341.1"/>
    <property type="molecule type" value="Genomic_DNA"/>
</dbReference>
<evidence type="ECO:0000313" key="2">
    <source>
        <dbReference type="EMBL" id="ERG94341.1"/>
    </source>
</evidence>
<dbReference type="HOGENOM" id="CLU_1773153_0_0_2"/>
<sequence>MIHGRMQMIDSLPNRPLKPPEVDEVEALVDSGEVSPLTTMKVFPDDTLAPFDEIDEAGDFLHVYEALRVYSLIHVTEEHGTTVAFSEEDGEWVQAIEMTAEYDTDELEKRTHEFVQEHMSLDIDTDFDPVPVTPDSPDGDDNNDTDV</sequence>